<evidence type="ECO:0000313" key="3">
    <source>
        <dbReference type="EMBL" id="GKZ25573.1"/>
    </source>
</evidence>
<gene>
    <name evidence="3" type="ORF">AbraCBS73388_001215</name>
</gene>
<dbReference type="EMBL" id="BROQ01000115">
    <property type="protein sequence ID" value="GKZ25573.1"/>
    <property type="molecule type" value="Genomic_DNA"/>
</dbReference>
<organism evidence="3 4">
    <name type="scientific">Aspergillus brasiliensis</name>
    <dbReference type="NCBI Taxonomy" id="319629"/>
    <lineage>
        <taxon>Eukaryota</taxon>
        <taxon>Fungi</taxon>
        <taxon>Dikarya</taxon>
        <taxon>Ascomycota</taxon>
        <taxon>Pezizomycotina</taxon>
        <taxon>Eurotiomycetes</taxon>
        <taxon>Eurotiomycetidae</taxon>
        <taxon>Eurotiales</taxon>
        <taxon>Aspergillaceae</taxon>
        <taxon>Aspergillus</taxon>
        <taxon>Aspergillus subgen. Circumdati</taxon>
    </lineage>
</organism>
<comment type="caution">
    <text evidence="3">The sequence shown here is derived from an EMBL/GenBank/DDBJ whole genome shotgun (WGS) entry which is preliminary data.</text>
</comment>
<evidence type="ECO:0000313" key="4">
    <source>
        <dbReference type="Proteomes" id="UP001143548"/>
    </source>
</evidence>
<sequence>MSSLPTELFEAVLSYLDLNSIKALRLTSQSLAKRCMGPRFLGSIQQPVLDVSSETLRSLLALARNPALSKKISSLTLLAAVLDISGLENNIKDGYYLETEYRGRSFRRVKIHYTPEDLSDANRDLAWLKAQQEARAKDSSNEIIELLQLAFTAFGALDAIHLDGGVLRSRTQRRPQASGEWTVIWARAAHVFSWVTTAMALSGVAVKRLDVCHSNRKCGIPASNINNHQLDVNQAELETACMGLQSLEISLSGEIQDVLNFRRRLQERAKEGEKVKEKEKEDEKEEDGNEKTSQEKHNQAPPKKKSHTSMGQDPGEIPRTPSIFLKSAPSLRKLELSFRRPGFIDLEIKQKYDWIIHSIANEAQFPNLEECAFAGFPARSESILLFLQKHPGIRLLKIHECHLSSGSWGPIFAYVEKSMPELESLDLSNLWGRHMRNMKYVQTHVRDDNDDIREEAEDDWQESDGLVILRPIWDTNPIPRSTSYTSPRGRVVHTRRFTREEIKKGLVFRPLNKGPGRPKGSPELWSWVNERKTLYGPPA</sequence>
<dbReference type="CDD" id="cd09917">
    <property type="entry name" value="F-box_SF"/>
    <property type="match status" value="1"/>
</dbReference>
<accession>A0A9W5YXJ0</accession>
<feature type="region of interest" description="Disordered" evidence="1">
    <location>
        <begin position="269"/>
        <end position="322"/>
    </location>
</feature>
<dbReference type="Pfam" id="PF00646">
    <property type="entry name" value="F-box"/>
    <property type="match status" value="1"/>
</dbReference>
<dbReference type="InterPro" id="IPR036047">
    <property type="entry name" value="F-box-like_dom_sf"/>
</dbReference>
<reference evidence="3" key="1">
    <citation type="submission" date="2022-07" db="EMBL/GenBank/DDBJ databases">
        <title>Taxonomy of Aspergillus series Nigri: significant species reduction supported by multi-species coalescent approaches.</title>
        <authorList>
            <person name="Bian C."/>
            <person name="Kusuya Y."/>
            <person name="Sklenar F."/>
            <person name="D'hooge E."/>
            <person name="Yaguchi T."/>
            <person name="Takahashi H."/>
            <person name="Hubka V."/>
        </authorList>
    </citation>
    <scope>NUCLEOTIDE SEQUENCE</scope>
    <source>
        <strain evidence="3">CBS 733.88</strain>
    </source>
</reference>
<feature type="compositionally biased region" description="Basic and acidic residues" evidence="1">
    <location>
        <begin position="269"/>
        <end position="281"/>
    </location>
</feature>
<dbReference type="SUPFAM" id="SSF52047">
    <property type="entry name" value="RNI-like"/>
    <property type="match status" value="1"/>
</dbReference>
<protein>
    <recommendedName>
        <fullName evidence="2">F-box domain-containing protein</fullName>
    </recommendedName>
</protein>
<evidence type="ECO:0000259" key="2">
    <source>
        <dbReference type="PROSITE" id="PS50181"/>
    </source>
</evidence>
<evidence type="ECO:0000256" key="1">
    <source>
        <dbReference type="SAM" id="MobiDB-lite"/>
    </source>
</evidence>
<proteinExistence type="predicted"/>
<dbReference type="PROSITE" id="PS50181">
    <property type="entry name" value="FBOX"/>
    <property type="match status" value="1"/>
</dbReference>
<feature type="domain" description="F-box" evidence="2">
    <location>
        <begin position="1"/>
        <end position="44"/>
    </location>
</feature>
<dbReference type="InterPro" id="IPR001810">
    <property type="entry name" value="F-box_dom"/>
</dbReference>
<dbReference type="SUPFAM" id="SSF81383">
    <property type="entry name" value="F-box domain"/>
    <property type="match status" value="1"/>
</dbReference>
<name>A0A9W5YXJ0_9EURO</name>
<dbReference type="AlphaFoldDB" id="A0A9W5YXJ0"/>
<dbReference type="Proteomes" id="UP001143548">
    <property type="component" value="Unassembled WGS sequence"/>
</dbReference>
<feature type="compositionally biased region" description="Basic and acidic residues" evidence="1">
    <location>
        <begin position="289"/>
        <end position="298"/>
    </location>
</feature>